<evidence type="ECO:0000256" key="1">
    <source>
        <dbReference type="ARBA" id="ARBA00004477"/>
    </source>
</evidence>
<evidence type="ECO:0000256" key="3">
    <source>
        <dbReference type="ARBA" id="ARBA00020827"/>
    </source>
</evidence>
<evidence type="ECO:0000256" key="7">
    <source>
        <dbReference type="ARBA" id="ARBA00023136"/>
    </source>
</evidence>
<dbReference type="GO" id="GO:0045050">
    <property type="term" value="P:protein insertion into ER membrane by stop-transfer membrane-anchor sequence"/>
    <property type="evidence" value="ECO:0007669"/>
    <property type="project" value="EnsemblFungi"/>
</dbReference>
<name>A0AA91Q3N8_CLALS</name>
<dbReference type="PANTHER" id="PTHR20994:SF0">
    <property type="entry name" value="ER MEMBRANE PROTEIN COMPLEX SUBUNIT 6"/>
    <property type="match status" value="1"/>
</dbReference>
<dbReference type="GO" id="GO:0000045">
    <property type="term" value="P:autophagosome assembly"/>
    <property type="evidence" value="ECO:0007669"/>
    <property type="project" value="TreeGrafter"/>
</dbReference>
<evidence type="ECO:0000313" key="9">
    <source>
        <dbReference type="EMBL" id="OVF10108.1"/>
    </source>
</evidence>
<gene>
    <name evidence="9" type="ORF">A9F13_03g02519</name>
</gene>
<evidence type="ECO:0000256" key="2">
    <source>
        <dbReference type="ARBA" id="ARBA00009436"/>
    </source>
</evidence>
<keyword evidence="6 8" id="KW-1133">Transmembrane helix</keyword>
<comment type="subcellular location">
    <subcellularLocation>
        <location evidence="1">Endoplasmic reticulum membrane</location>
        <topology evidence="1">Multi-pass membrane protein</topology>
    </subcellularLocation>
</comment>
<evidence type="ECO:0000256" key="6">
    <source>
        <dbReference type="ARBA" id="ARBA00022989"/>
    </source>
</evidence>
<comment type="caution">
    <text evidence="9">The sequence shown here is derived from an EMBL/GenBank/DDBJ whole genome shotgun (WGS) entry which is preliminary data.</text>
</comment>
<dbReference type="GO" id="GO:0032977">
    <property type="term" value="F:membrane insertase activity"/>
    <property type="evidence" value="ECO:0007669"/>
    <property type="project" value="EnsemblFungi"/>
</dbReference>
<dbReference type="OMA" id="YPGFLFY"/>
<keyword evidence="4 8" id="KW-0812">Transmembrane</keyword>
<dbReference type="AlphaFoldDB" id="A0AA91Q3N8"/>
<accession>A0AA91Q3N8</accession>
<sequence length="105" mass="11753">MPESGNKIYFEPNIAVNKQKLQRVQDVMSLALGVSAGILNLESVYGFLFFLVAFSLSNLAFYLECCKGEADKYFESPSRQIFLDGLFPALSGYVMSWCLTYALVN</sequence>
<reference evidence="9 10" key="1">
    <citation type="submission" date="2017-04" db="EMBL/GenBank/DDBJ databases">
        <title>Draft genome of the yeast Clavispora lusitaniae type strain CBS 6936.</title>
        <authorList>
            <person name="Durrens P."/>
            <person name="Klopp C."/>
            <person name="Biteau N."/>
            <person name="Fitton-Ouhabi V."/>
            <person name="Dementhon K."/>
            <person name="Accoceberry I."/>
            <person name="Sherman D.J."/>
            <person name="Noel T."/>
        </authorList>
    </citation>
    <scope>NUCLEOTIDE SEQUENCE [LARGE SCALE GENOMIC DNA]</scope>
    <source>
        <strain evidence="9 10">CBS 6936</strain>
    </source>
</reference>
<proteinExistence type="inferred from homology"/>
<dbReference type="GO" id="GO:0034975">
    <property type="term" value="P:protein folding in endoplasmic reticulum"/>
    <property type="evidence" value="ECO:0007669"/>
    <property type="project" value="TreeGrafter"/>
</dbReference>
<protein>
    <recommendedName>
        <fullName evidence="3">ER membrane protein complex subunit 6</fullName>
    </recommendedName>
</protein>
<organism evidence="9 10">
    <name type="scientific">Clavispora lusitaniae</name>
    <name type="common">Candida lusitaniae</name>
    <dbReference type="NCBI Taxonomy" id="36911"/>
    <lineage>
        <taxon>Eukaryota</taxon>
        <taxon>Fungi</taxon>
        <taxon>Dikarya</taxon>
        <taxon>Ascomycota</taxon>
        <taxon>Saccharomycotina</taxon>
        <taxon>Pichiomycetes</taxon>
        <taxon>Metschnikowiaceae</taxon>
        <taxon>Clavispora</taxon>
    </lineage>
</organism>
<evidence type="ECO:0000313" key="10">
    <source>
        <dbReference type="Proteomes" id="UP000195602"/>
    </source>
</evidence>
<dbReference type="EMBL" id="LYUB02000003">
    <property type="protein sequence ID" value="OVF10108.1"/>
    <property type="molecule type" value="Genomic_DNA"/>
</dbReference>
<evidence type="ECO:0000256" key="4">
    <source>
        <dbReference type="ARBA" id="ARBA00022692"/>
    </source>
</evidence>
<dbReference type="GO" id="GO:0072546">
    <property type="term" value="C:EMC complex"/>
    <property type="evidence" value="ECO:0007669"/>
    <property type="project" value="EnsemblFungi"/>
</dbReference>
<dbReference type="GO" id="GO:0006644">
    <property type="term" value="P:phospholipid metabolic process"/>
    <property type="evidence" value="ECO:0007669"/>
    <property type="project" value="EnsemblFungi"/>
</dbReference>
<keyword evidence="5" id="KW-0256">Endoplasmic reticulum</keyword>
<dbReference type="KEGG" id="clus:A9F13_03g02519"/>
<keyword evidence="7 8" id="KW-0472">Membrane</keyword>
<dbReference type="Pfam" id="PF07019">
    <property type="entry name" value="EMC6"/>
    <property type="match status" value="1"/>
</dbReference>
<dbReference type="PANTHER" id="PTHR20994">
    <property type="entry name" value="ER MEMBRANE PROTEIN COMPLEX SUBUNIT 6"/>
    <property type="match status" value="1"/>
</dbReference>
<dbReference type="Proteomes" id="UP000195602">
    <property type="component" value="Unassembled WGS sequence"/>
</dbReference>
<evidence type="ECO:0000256" key="8">
    <source>
        <dbReference type="SAM" id="Phobius"/>
    </source>
</evidence>
<feature type="transmembrane region" description="Helical" evidence="8">
    <location>
        <begin position="83"/>
        <end position="104"/>
    </location>
</feature>
<dbReference type="InterPro" id="IPR008504">
    <property type="entry name" value="Emc6"/>
</dbReference>
<evidence type="ECO:0000256" key="5">
    <source>
        <dbReference type="ARBA" id="ARBA00022824"/>
    </source>
</evidence>
<dbReference type="GO" id="GO:0015914">
    <property type="term" value="P:phospholipid transport"/>
    <property type="evidence" value="ECO:0007669"/>
    <property type="project" value="EnsemblFungi"/>
</dbReference>
<comment type="similarity">
    <text evidence="2">Belongs to the EMC6 family.</text>
</comment>
<dbReference type="InterPro" id="IPR029008">
    <property type="entry name" value="EMC6-like"/>
</dbReference>